<proteinExistence type="inferred from homology"/>
<evidence type="ECO:0000256" key="2">
    <source>
        <dbReference type="HAMAP-Rule" id="MF_00498"/>
    </source>
</evidence>
<sequence length="157" mass="17214">MEQKKTRVTIVGSAYAKPGIQFVYTGKTEECESCSISRVCHNLEIGKRYEVVAIRAANHSCPVHLKGAVTVDVTEAPVDIRIPDGLAKKNTTVLIKLPVCDEACEWYAECHPAGVVSGQKYIITDILPDDLVQCRVDLKPVMVRVIPLPDVLPKISS</sequence>
<name>A0A2V2MZ39_9EURY</name>
<evidence type="ECO:0000313" key="4">
    <source>
        <dbReference type="Proteomes" id="UP000245657"/>
    </source>
</evidence>
<keyword evidence="4" id="KW-1185">Reference proteome</keyword>
<evidence type="ECO:0000313" key="3">
    <source>
        <dbReference type="EMBL" id="PWR71580.1"/>
    </source>
</evidence>
<dbReference type="AlphaFoldDB" id="A0A2V2MZ39"/>
<dbReference type="InterPro" id="IPR005369">
    <property type="entry name" value="UPF0179"/>
</dbReference>
<dbReference type="PANTHER" id="PTHR40699:SF1">
    <property type="entry name" value="UPF0179 PROTEIN MJ1627"/>
    <property type="match status" value="1"/>
</dbReference>
<comment type="similarity">
    <text evidence="1 2">Belongs to the UPF0179 family.</text>
</comment>
<dbReference type="RefSeq" id="WP_109969198.1">
    <property type="nucleotide sequence ID" value="NZ_CP176093.1"/>
</dbReference>
<evidence type="ECO:0000256" key="1">
    <source>
        <dbReference type="ARBA" id="ARBA00010824"/>
    </source>
</evidence>
<dbReference type="Proteomes" id="UP000245657">
    <property type="component" value="Unassembled WGS sequence"/>
</dbReference>
<dbReference type="OrthoDB" id="24613at2157"/>
<dbReference type="PANTHER" id="PTHR40699">
    <property type="entry name" value="UPF0179 PROTEIN MJ1627"/>
    <property type="match status" value="1"/>
</dbReference>
<protein>
    <recommendedName>
        <fullName evidence="2">UPF0179 protein DK846_12050</fullName>
    </recommendedName>
</protein>
<organism evidence="3 4">
    <name type="scientific">Methanospirillum lacunae</name>
    <dbReference type="NCBI Taxonomy" id="668570"/>
    <lineage>
        <taxon>Archaea</taxon>
        <taxon>Methanobacteriati</taxon>
        <taxon>Methanobacteriota</taxon>
        <taxon>Stenosarchaea group</taxon>
        <taxon>Methanomicrobia</taxon>
        <taxon>Methanomicrobiales</taxon>
        <taxon>Methanospirillaceae</taxon>
        <taxon>Methanospirillum</taxon>
    </lineage>
</organism>
<comment type="caution">
    <text evidence="3">The sequence shown here is derived from an EMBL/GenBank/DDBJ whole genome shotgun (WGS) entry which is preliminary data.</text>
</comment>
<dbReference type="GeneID" id="97550263"/>
<accession>A0A2V2MZ39</accession>
<dbReference type="EMBL" id="QGMY01000008">
    <property type="protein sequence ID" value="PWR71580.1"/>
    <property type="molecule type" value="Genomic_DNA"/>
</dbReference>
<dbReference type="HAMAP" id="MF_00498">
    <property type="entry name" value="UPF0179"/>
    <property type="match status" value="1"/>
</dbReference>
<reference evidence="3 4" key="1">
    <citation type="submission" date="2018-05" db="EMBL/GenBank/DDBJ databases">
        <title>Draft genome of Methanospirillum lacunae Ki8-1.</title>
        <authorList>
            <person name="Dueholm M.S."/>
            <person name="Nielsen P.H."/>
            <person name="Bakmann L.F."/>
            <person name="Otzen D.E."/>
        </authorList>
    </citation>
    <scope>NUCLEOTIDE SEQUENCE [LARGE SCALE GENOMIC DNA]</scope>
    <source>
        <strain evidence="3 4">Ki8-1</strain>
    </source>
</reference>
<gene>
    <name evidence="3" type="ORF">DK846_12050</name>
</gene>
<dbReference type="Pfam" id="PF03684">
    <property type="entry name" value="UPF0179"/>
    <property type="match status" value="1"/>
</dbReference>